<sequence length="52" mass="5884">MQRSCQPLFIVEGSLPRTLKRFRLKRDGNSGTASLPVWRIYGADLGWAAPEH</sequence>
<dbReference type="EMBL" id="JAIWYP010000014">
    <property type="protein sequence ID" value="KAH3707179.1"/>
    <property type="molecule type" value="Genomic_DNA"/>
</dbReference>
<dbReference type="Proteomes" id="UP000828390">
    <property type="component" value="Unassembled WGS sequence"/>
</dbReference>
<dbReference type="AlphaFoldDB" id="A0A9D4BSX6"/>
<evidence type="ECO:0000313" key="1">
    <source>
        <dbReference type="EMBL" id="KAH3707179.1"/>
    </source>
</evidence>
<comment type="caution">
    <text evidence="1">The sequence shown here is derived from an EMBL/GenBank/DDBJ whole genome shotgun (WGS) entry which is preliminary data.</text>
</comment>
<gene>
    <name evidence="1" type="ORF">DPMN_066576</name>
</gene>
<name>A0A9D4BSX6_DREPO</name>
<proteinExistence type="predicted"/>
<protein>
    <submittedName>
        <fullName evidence="1">Uncharacterized protein</fullName>
    </submittedName>
</protein>
<reference evidence="1" key="1">
    <citation type="journal article" date="2019" name="bioRxiv">
        <title>The Genome of the Zebra Mussel, Dreissena polymorpha: A Resource for Invasive Species Research.</title>
        <authorList>
            <person name="McCartney M.A."/>
            <person name="Auch B."/>
            <person name="Kono T."/>
            <person name="Mallez S."/>
            <person name="Zhang Y."/>
            <person name="Obille A."/>
            <person name="Becker A."/>
            <person name="Abrahante J.E."/>
            <person name="Garbe J."/>
            <person name="Badalamenti J.P."/>
            <person name="Herman A."/>
            <person name="Mangelson H."/>
            <person name="Liachko I."/>
            <person name="Sullivan S."/>
            <person name="Sone E.D."/>
            <person name="Koren S."/>
            <person name="Silverstein K.A.T."/>
            <person name="Beckman K.B."/>
            <person name="Gohl D.M."/>
        </authorList>
    </citation>
    <scope>NUCLEOTIDE SEQUENCE</scope>
    <source>
        <strain evidence="1">Duluth1</strain>
        <tissue evidence="1">Whole animal</tissue>
    </source>
</reference>
<organism evidence="1 2">
    <name type="scientific">Dreissena polymorpha</name>
    <name type="common">Zebra mussel</name>
    <name type="synonym">Mytilus polymorpha</name>
    <dbReference type="NCBI Taxonomy" id="45954"/>
    <lineage>
        <taxon>Eukaryota</taxon>
        <taxon>Metazoa</taxon>
        <taxon>Spiralia</taxon>
        <taxon>Lophotrochozoa</taxon>
        <taxon>Mollusca</taxon>
        <taxon>Bivalvia</taxon>
        <taxon>Autobranchia</taxon>
        <taxon>Heteroconchia</taxon>
        <taxon>Euheterodonta</taxon>
        <taxon>Imparidentia</taxon>
        <taxon>Neoheterodontei</taxon>
        <taxon>Myida</taxon>
        <taxon>Dreissenoidea</taxon>
        <taxon>Dreissenidae</taxon>
        <taxon>Dreissena</taxon>
    </lineage>
</organism>
<accession>A0A9D4BSX6</accession>
<evidence type="ECO:0000313" key="2">
    <source>
        <dbReference type="Proteomes" id="UP000828390"/>
    </source>
</evidence>
<reference evidence="1" key="2">
    <citation type="submission" date="2020-11" db="EMBL/GenBank/DDBJ databases">
        <authorList>
            <person name="McCartney M.A."/>
            <person name="Auch B."/>
            <person name="Kono T."/>
            <person name="Mallez S."/>
            <person name="Becker A."/>
            <person name="Gohl D.M."/>
            <person name="Silverstein K.A.T."/>
            <person name="Koren S."/>
            <person name="Bechman K.B."/>
            <person name="Herman A."/>
            <person name="Abrahante J.E."/>
            <person name="Garbe J."/>
        </authorList>
    </citation>
    <scope>NUCLEOTIDE SEQUENCE</scope>
    <source>
        <strain evidence="1">Duluth1</strain>
        <tissue evidence="1">Whole animal</tissue>
    </source>
</reference>
<keyword evidence="2" id="KW-1185">Reference proteome</keyword>